<proteinExistence type="predicted"/>
<evidence type="ECO:0000313" key="3">
    <source>
        <dbReference type="Proteomes" id="UP001259492"/>
    </source>
</evidence>
<keyword evidence="3" id="KW-1185">Reference proteome</keyword>
<keyword evidence="1" id="KW-1133">Transmembrane helix</keyword>
<gene>
    <name evidence="2" type="ORF">RM697_05360</name>
</gene>
<dbReference type="Proteomes" id="UP001259492">
    <property type="component" value="Unassembled WGS sequence"/>
</dbReference>
<dbReference type="RefSeq" id="WP_311426832.1">
    <property type="nucleotide sequence ID" value="NZ_JAVRIA010000002.1"/>
</dbReference>
<keyword evidence="1" id="KW-0812">Transmembrane</keyword>
<evidence type="ECO:0000313" key="2">
    <source>
        <dbReference type="EMBL" id="MDT0558061.1"/>
    </source>
</evidence>
<protein>
    <submittedName>
        <fullName evidence="2">Uncharacterized protein</fullName>
    </submittedName>
</protein>
<name>A0ABU2YIS5_9FLAO</name>
<accession>A0ABU2YIS5</accession>
<evidence type="ECO:0000256" key="1">
    <source>
        <dbReference type="SAM" id="Phobius"/>
    </source>
</evidence>
<sequence length="359" mass="41575">MNFVKTAILFFTVSGILVYIKLNDIDVQRGFNFVKSTVDEHEYEVNDVRKEIYNSHFSILSTLNPIELFFGLGLGDTQDKLNSDYDKRFKDRNITNFLFFNEEFDQFYWFNNDTDAESNVIEAPDGALTADKIFEVNKDLIASYSISRNIELPSYGIYTLSVFAKKENAKAITLRLGEINQRATFNLDKGSVIKTMNVEDANIEKLKQDWYRCSIQVKLRTNPLVLIGISNENADYHYKSNESGLYIWGAQLEKGLITPYKKNGSELLQKAIERKFNSHNIYFYMLLTIGIIGLVTFLLFLISLFKNAIIKKDILKISFCIILTLNFLTENILLRQSGLMFFTFILMILFHKNKEKVIE</sequence>
<organism evidence="2 3">
    <name type="scientific">Microcosmobacter mediterraneus</name>
    <dbReference type="NCBI Taxonomy" id="3075607"/>
    <lineage>
        <taxon>Bacteria</taxon>
        <taxon>Pseudomonadati</taxon>
        <taxon>Bacteroidota</taxon>
        <taxon>Flavobacteriia</taxon>
        <taxon>Flavobacteriales</taxon>
        <taxon>Flavobacteriaceae</taxon>
        <taxon>Microcosmobacter</taxon>
    </lineage>
</organism>
<comment type="caution">
    <text evidence="2">The sequence shown here is derived from an EMBL/GenBank/DDBJ whole genome shotgun (WGS) entry which is preliminary data.</text>
</comment>
<keyword evidence="1" id="KW-0472">Membrane</keyword>
<dbReference type="EMBL" id="JAVRIA010000002">
    <property type="protein sequence ID" value="MDT0558061.1"/>
    <property type="molecule type" value="Genomic_DNA"/>
</dbReference>
<feature type="transmembrane region" description="Helical" evidence="1">
    <location>
        <begin position="281"/>
        <end position="305"/>
    </location>
</feature>
<reference evidence="2 3" key="1">
    <citation type="submission" date="2023-09" db="EMBL/GenBank/DDBJ databases">
        <authorList>
            <person name="Rey-Velasco X."/>
        </authorList>
    </citation>
    <scope>NUCLEOTIDE SEQUENCE [LARGE SCALE GENOMIC DNA]</scope>
    <source>
        <strain evidence="2 3">W332</strain>
    </source>
</reference>